<keyword evidence="7" id="KW-0624">Polysaccharide degradation</keyword>
<comment type="similarity">
    <text evidence="2">Belongs to the glycosyl hydrolase 8 (cellulase D) family.</text>
</comment>
<keyword evidence="4 8" id="KW-0378">Hydrolase</keyword>
<dbReference type="Proteomes" id="UP001244552">
    <property type="component" value="Unassembled WGS sequence"/>
</dbReference>
<dbReference type="PRINTS" id="PR00735">
    <property type="entry name" value="GLHYDRLASE8"/>
</dbReference>
<dbReference type="SUPFAM" id="SSF48208">
    <property type="entry name" value="Six-hairpin glycosidases"/>
    <property type="match status" value="1"/>
</dbReference>
<protein>
    <recommendedName>
        <fullName evidence="3">cellulase</fullName>
        <ecNumber evidence="3">3.2.1.4</ecNumber>
    </recommendedName>
</protein>
<evidence type="ECO:0000256" key="4">
    <source>
        <dbReference type="ARBA" id="ARBA00022801"/>
    </source>
</evidence>
<dbReference type="EMBL" id="JAUSVU010000005">
    <property type="protein sequence ID" value="MDQ0533188.1"/>
    <property type="molecule type" value="Genomic_DNA"/>
</dbReference>
<dbReference type="InterPro" id="IPR008928">
    <property type="entry name" value="6-hairpin_glycosidase_sf"/>
</dbReference>
<dbReference type="PROSITE" id="PS51318">
    <property type="entry name" value="TAT"/>
    <property type="match status" value="1"/>
</dbReference>
<gene>
    <name evidence="8" type="ORF">QO018_002037</name>
</gene>
<keyword evidence="7" id="KW-0119">Carbohydrate metabolism</keyword>
<organism evidence="8 9">
    <name type="scientific">Azospirillum picis</name>
    <dbReference type="NCBI Taxonomy" id="488438"/>
    <lineage>
        <taxon>Bacteria</taxon>
        <taxon>Pseudomonadati</taxon>
        <taxon>Pseudomonadota</taxon>
        <taxon>Alphaproteobacteria</taxon>
        <taxon>Rhodospirillales</taxon>
        <taxon>Azospirillaceae</taxon>
        <taxon>Azospirillum</taxon>
    </lineage>
</organism>
<keyword evidence="6 8" id="KW-0326">Glycosidase</keyword>
<dbReference type="GO" id="GO:0008810">
    <property type="term" value="F:cellulase activity"/>
    <property type="evidence" value="ECO:0007669"/>
    <property type="project" value="UniProtKB-EC"/>
</dbReference>
<evidence type="ECO:0000256" key="6">
    <source>
        <dbReference type="ARBA" id="ARBA00023295"/>
    </source>
</evidence>
<evidence type="ECO:0000256" key="7">
    <source>
        <dbReference type="ARBA" id="ARBA00023326"/>
    </source>
</evidence>
<sequence length="356" mass="38056">MTPSRRDMLAGTASLGLTAGLPAVLTTILPGALRAAPFDAAAWQRYAERFLQPEGRIVDSGNKGVSHSEGQGYGMLLAVAGGDRPAFDRLWGWTQRTLMVRGDGLAAWRWKPEEGVTDRNNAADGDMLIAWALMRAAEQWQAESYRASALSIVNALAAGLLVEQAGLTVLLPGREGFRKGDTLVLNPSYWIFPAIRAFAALPGGERWGRLADAGLVLLSKARFGSYQLPPDWMALDAGGAVTPAEGFKKQYGYDAVRVPLYLAWDGYRDPYYFRPYAALATKFGGTAIPATVSLPQGTTTQVAASVGMLAVYRLACRIAGTGNEVTVPAPAADEDYYSTTLLHLSALAAQSLGIDP</sequence>
<dbReference type="InterPro" id="IPR006311">
    <property type="entry name" value="TAT_signal"/>
</dbReference>
<reference evidence="8 9" key="1">
    <citation type="submission" date="2023-07" db="EMBL/GenBank/DDBJ databases">
        <title>Genomic Encyclopedia of Type Strains, Phase IV (KMG-IV): sequencing the most valuable type-strain genomes for metagenomic binning, comparative biology and taxonomic classification.</title>
        <authorList>
            <person name="Goeker M."/>
        </authorList>
    </citation>
    <scope>NUCLEOTIDE SEQUENCE [LARGE SCALE GENOMIC DNA]</scope>
    <source>
        <strain evidence="8 9">DSM 19922</strain>
    </source>
</reference>
<comment type="catalytic activity">
    <reaction evidence="1">
        <text>Endohydrolysis of (1-&gt;4)-beta-D-glucosidic linkages in cellulose, lichenin and cereal beta-D-glucans.</text>
        <dbReference type="EC" id="3.2.1.4"/>
    </reaction>
</comment>
<keyword evidence="5" id="KW-0136">Cellulose degradation</keyword>
<accession>A0ABU0MIC0</accession>
<evidence type="ECO:0000256" key="1">
    <source>
        <dbReference type="ARBA" id="ARBA00000966"/>
    </source>
</evidence>
<dbReference type="Pfam" id="PF01270">
    <property type="entry name" value="Glyco_hydro_8"/>
    <property type="match status" value="1"/>
</dbReference>
<comment type="caution">
    <text evidence="8">The sequence shown here is derived from an EMBL/GenBank/DDBJ whole genome shotgun (WGS) entry which is preliminary data.</text>
</comment>
<dbReference type="RefSeq" id="WP_209980880.1">
    <property type="nucleotide sequence ID" value="NZ_JAGINO010000005.1"/>
</dbReference>
<keyword evidence="9" id="KW-1185">Reference proteome</keyword>
<evidence type="ECO:0000256" key="2">
    <source>
        <dbReference type="ARBA" id="ARBA00009209"/>
    </source>
</evidence>
<name>A0ABU0MIC0_9PROT</name>
<dbReference type="EC" id="3.2.1.4" evidence="3"/>
<evidence type="ECO:0000256" key="5">
    <source>
        <dbReference type="ARBA" id="ARBA00023001"/>
    </source>
</evidence>
<evidence type="ECO:0000313" key="8">
    <source>
        <dbReference type="EMBL" id="MDQ0533188.1"/>
    </source>
</evidence>
<dbReference type="Gene3D" id="1.50.10.10">
    <property type="match status" value="1"/>
</dbReference>
<evidence type="ECO:0000256" key="3">
    <source>
        <dbReference type="ARBA" id="ARBA00012601"/>
    </source>
</evidence>
<evidence type="ECO:0000313" key="9">
    <source>
        <dbReference type="Proteomes" id="UP001244552"/>
    </source>
</evidence>
<dbReference type="InterPro" id="IPR012341">
    <property type="entry name" value="6hp_glycosidase-like_sf"/>
</dbReference>
<dbReference type="InterPro" id="IPR002037">
    <property type="entry name" value="Glyco_hydro_8"/>
</dbReference>
<proteinExistence type="inferred from homology"/>